<feature type="compositionally biased region" description="Basic and acidic residues" evidence="1">
    <location>
        <begin position="16"/>
        <end position="26"/>
    </location>
</feature>
<sequence>MTTTDDEAARQPLLSDADHDAPRAEPHHAPHWLEQLVFKTRLRFAVSLIVFFVFWTFAALVASGDIPYNRHGHTWPWTKQPDYTQHPGFFEAMHRLAEQPFCLPDVGLLTSGDFSKRRGWADPKGLFEMIGNSFDELDGSVVRESPQQHRRRLQISLSLVQGEPFYTRTAGSSASANSSATLRSYELWRLLDMLSAHNDDVTIEQLIDALQLDHTRVVASKPPALETTLADTQHLSQSLLAIRHDILSPLRAVDSQSVRSFFSPHTLTTDGVTASTHSPFTLVRQGLSRHGALAAVGTHGSRVSLQQLDRKLDMLVLAEVSGATELTIAVNVERGLTGIILSELSPSQSDEEKVESMVEWMRSWYTNVVYALDWVDEDLMEQNWAGTYRYQHLDADDESVFNQIEVDIQIDERVPWITRIEYSPRTNGSSTISVLKQYNVGGTADFLASWTCQHSAAHLSRCFRPLVRDDDTHCRCGGYKRDFSHYRVGLWSSVARKPDGGRLWTIPQGAIRRDAASYMDQGVGGCPALWKTDAHQTVPEMQDLGYHVEFVEGKQQLRWTVPGLVLDRISK</sequence>
<organism evidence="3 4">
    <name type="scientific">Sporisorium reilianum f. sp. reilianum</name>
    <dbReference type="NCBI Taxonomy" id="72559"/>
    <lineage>
        <taxon>Eukaryota</taxon>
        <taxon>Fungi</taxon>
        <taxon>Dikarya</taxon>
        <taxon>Basidiomycota</taxon>
        <taxon>Ustilaginomycotina</taxon>
        <taxon>Ustilaginomycetes</taxon>
        <taxon>Ustilaginales</taxon>
        <taxon>Ustilaginaceae</taxon>
        <taxon>Sporisorium</taxon>
    </lineage>
</organism>
<name>A0A2N8UM50_9BASI</name>
<feature type="transmembrane region" description="Helical" evidence="2">
    <location>
        <begin position="42"/>
        <end position="62"/>
    </location>
</feature>
<reference evidence="3 4" key="1">
    <citation type="submission" date="2017-02" db="EMBL/GenBank/DDBJ databases">
        <authorList>
            <person name="Peterson S.W."/>
        </authorList>
    </citation>
    <scope>NUCLEOTIDE SEQUENCE [LARGE SCALE GENOMIC DNA]</scope>
    <source>
        <strain evidence="3 4">SRS1_H2-8</strain>
    </source>
</reference>
<keyword evidence="2" id="KW-0812">Transmembrane</keyword>
<gene>
    <name evidence="3" type="ORF">SRS1_21026</name>
</gene>
<evidence type="ECO:0000256" key="1">
    <source>
        <dbReference type="SAM" id="MobiDB-lite"/>
    </source>
</evidence>
<keyword evidence="2" id="KW-0472">Membrane</keyword>
<feature type="region of interest" description="Disordered" evidence="1">
    <location>
        <begin position="1"/>
        <end position="26"/>
    </location>
</feature>
<dbReference type="AlphaFoldDB" id="A0A2N8UM50"/>
<protein>
    <submittedName>
        <fullName evidence="3">Uncharacterized protein</fullName>
    </submittedName>
</protein>
<evidence type="ECO:0000256" key="2">
    <source>
        <dbReference type="SAM" id="Phobius"/>
    </source>
</evidence>
<dbReference type="Proteomes" id="UP000239563">
    <property type="component" value="Chromosome XIX"/>
</dbReference>
<evidence type="ECO:0000313" key="3">
    <source>
        <dbReference type="EMBL" id="SJX65870.1"/>
    </source>
</evidence>
<accession>A0A2N8UM50</accession>
<evidence type="ECO:0000313" key="4">
    <source>
        <dbReference type="Proteomes" id="UP000239563"/>
    </source>
</evidence>
<keyword evidence="2" id="KW-1133">Transmembrane helix</keyword>
<dbReference type="EMBL" id="LT795072">
    <property type="protein sequence ID" value="SJX65870.1"/>
    <property type="molecule type" value="Genomic_DNA"/>
</dbReference>
<proteinExistence type="predicted"/>